<keyword evidence="4" id="KW-1185">Reference proteome</keyword>
<reference evidence="2" key="1">
    <citation type="submission" date="2021-02" db="EMBL/GenBank/DDBJ databases">
        <authorList>
            <person name="Nowell W R."/>
        </authorList>
    </citation>
    <scope>NUCLEOTIDE SEQUENCE</scope>
</reference>
<dbReference type="AlphaFoldDB" id="A0A815JLC2"/>
<sequence>MGGSLRMPPEPYYSPQYNHLGNTIIIHPDILRRLQNRYNDTPTTETDYKNRFFSGNLNANSIEWEHETGVLRVVFICICTNGNMSAKEISAIRNDYNIIFGHDENQFDLIYSFWKDVRSEFMSGNHATGSHNDLEIGHKVELKFDDANFLFYANPKHGQLRDSPERCLCEFIHQKCGSKRTIYAFVDTIDTKRIVELLEQRINSSDSEQYNKMTLFIYTNTNIYEYVSHGINKEFRLIINPHSSKRNKDKQCFLYTLCSSASAATAALHLIAEIISGKQSSHESKFSPGQAHPTESMVLESPIPVSCDVTDDASEEKKN</sequence>
<proteinExistence type="predicted"/>
<gene>
    <name evidence="2" type="ORF">EDS130_LOCUS34936</name>
    <name evidence="3" type="ORF">XAT740_LOCUS57854</name>
</gene>
<dbReference type="EMBL" id="CAJNOR010012218">
    <property type="protein sequence ID" value="CAF1666394.1"/>
    <property type="molecule type" value="Genomic_DNA"/>
</dbReference>
<evidence type="ECO:0000313" key="4">
    <source>
        <dbReference type="Proteomes" id="UP000663828"/>
    </source>
</evidence>
<protein>
    <submittedName>
        <fullName evidence="2">Uncharacterized protein</fullName>
    </submittedName>
</protein>
<dbReference type="EMBL" id="CAJNOJ010000299">
    <property type="protein sequence ID" value="CAF1381206.1"/>
    <property type="molecule type" value="Genomic_DNA"/>
</dbReference>
<evidence type="ECO:0000313" key="2">
    <source>
        <dbReference type="EMBL" id="CAF1381206.1"/>
    </source>
</evidence>
<feature type="region of interest" description="Disordered" evidence="1">
    <location>
        <begin position="281"/>
        <end position="319"/>
    </location>
</feature>
<evidence type="ECO:0000256" key="1">
    <source>
        <dbReference type="SAM" id="MobiDB-lite"/>
    </source>
</evidence>
<organism evidence="2 5">
    <name type="scientific">Adineta ricciae</name>
    <name type="common">Rotifer</name>
    <dbReference type="NCBI Taxonomy" id="249248"/>
    <lineage>
        <taxon>Eukaryota</taxon>
        <taxon>Metazoa</taxon>
        <taxon>Spiralia</taxon>
        <taxon>Gnathifera</taxon>
        <taxon>Rotifera</taxon>
        <taxon>Eurotatoria</taxon>
        <taxon>Bdelloidea</taxon>
        <taxon>Adinetida</taxon>
        <taxon>Adinetidae</taxon>
        <taxon>Adineta</taxon>
    </lineage>
</organism>
<dbReference type="Proteomes" id="UP000663852">
    <property type="component" value="Unassembled WGS sequence"/>
</dbReference>
<evidence type="ECO:0000313" key="3">
    <source>
        <dbReference type="EMBL" id="CAF1666394.1"/>
    </source>
</evidence>
<name>A0A815JLC2_ADIRI</name>
<accession>A0A815JLC2</accession>
<evidence type="ECO:0000313" key="5">
    <source>
        <dbReference type="Proteomes" id="UP000663852"/>
    </source>
</evidence>
<feature type="compositionally biased region" description="Acidic residues" evidence="1">
    <location>
        <begin position="309"/>
        <end position="319"/>
    </location>
</feature>
<comment type="caution">
    <text evidence="2">The sequence shown here is derived from an EMBL/GenBank/DDBJ whole genome shotgun (WGS) entry which is preliminary data.</text>
</comment>
<dbReference type="Proteomes" id="UP000663828">
    <property type="component" value="Unassembled WGS sequence"/>
</dbReference>